<name>A0A6G1I142_9PEZI</name>
<evidence type="ECO:0000313" key="3">
    <source>
        <dbReference type="Proteomes" id="UP000799640"/>
    </source>
</evidence>
<feature type="compositionally biased region" description="Low complexity" evidence="1">
    <location>
        <begin position="104"/>
        <end position="115"/>
    </location>
</feature>
<gene>
    <name evidence="2" type="ORF">EJ06DRAFT_360928</name>
</gene>
<reference evidence="2" key="1">
    <citation type="journal article" date="2020" name="Stud. Mycol.">
        <title>101 Dothideomycetes genomes: a test case for predicting lifestyles and emergence of pathogens.</title>
        <authorList>
            <person name="Haridas S."/>
            <person name="Albert R."/>
            <person name="Binder M."/>
            <person name="Bloem J."/>
            <person name="Labutti K."/>
            <person name="Salamov A."/>
            <person name="Andreopoulos B."/>
            <person name="Baker S."/>
            <person name="Barry K."/>
            <person name="Bills G."/>
            <person name="Bluhm B."/>
            <person name="Cannon C."/>
            <person name="Castanera R."/>
            <person name="Culley D."/>
            <person name="Daum C."/>
            <person name="Ezra D."/>
            <person name="Gonzalez J."/>
            <person name="Henrissat B."/>
            <person name="Kuo A."/>
            <person name="Liang C."/>
            <person name="Lipzen A."/>
            <person name="Lutzoni F."/>
            <person name="Magnuson J."/>
            <person name="Mondo S."/>
            <person name="Nolan M."/>
            <person name="Ohm R."/>
            <person name="Pangilinan J."/>
            <person name="Park H.-J."/>
            <person name="Ramirez L."/>
            <person name="Alfaro M."/>
            <person name="Sun H."/>
            <person name="Tritt A."/>
            <person name="Yoshinaga Y."/>
            <person name="Zwiers L.-H."/>
            <person name="Turgeon B."/>
            <person name="Goodwin S."/>
            <person name="Spatafora J."/>
            <person name="Crous P."/>
            <person name="Grigoriev I."/>
        </authorList>
    </citation>
    <scope>NUCLEOTIDE SEQUENCE</scope>
    <source>
        <strain evidence="2">CBS 262.69</strain>
    </source>
</reference>
<dbReference type="AlphaFoldDB" id="A0A6G1I142"/>
<feature type="region of interest" description="Disordered" evidence="1">
    <location>
        <begin position="104"/>
        <end position="156"/>
    </location>
</feature>
<protein>
    <submittedName>
        <fullName evidence="2">Uncharacterized protein</fullName>
    </submittedName>
</protein>
<feature type="compositionally biased region" description="Polar residues" evidence="1">
    <location>
        <begin position="147"/>
        <end position="156"/>
    </location>
</feature>
<accession>A0A6G1I142</accession>
<dbReference type="EMBL" id="ML996692">
    <property type="protein sequence ID" value="KAF2401789.1"/>
    <property type="molecule type" value="Genomic_DNA"/>
</dbReference>
<evidence type="ECO:0000256" key="1">
    <source>
        <dbReference type="SAM" id="MobiDB-lite"/>
    </source>
</evidence>
<dbReference type="Proteomes" id="UP000799640">
    <property type="component" value="Unassembled WGS sequence"/>
</dbReference>
<sequence>MCNNTSAVVGSALNGCQPRPIPYLDKESQDNSISRRSLLTVAGSATYASSCIRLCVQPSDVHLGVACQKETPCQQRKLSARPSFYRPPPFVRMLTREINRMVPQPLSLSSSDSPPFRALPLGSDSRRLEPLKSERKTDVAGAVRPLSPSSLRQVSA</sequence>
<evidence type="ECO:0000313" key="2">
    <source>
        <dbReference type="EMBL" id="KAF2401789.1"/>
    </source>
</evidence>
<feature type="compositionally biased region" description="Basic and acidic residues" evidence="1">
    <location>
        <begin position="124"/>
        <end position="138"/>
    </location>
</feature>
<keyword evidence="3" id="KW-1185">Reference proteome</keyword>
<proteinExistence type="predicted"/>
<organism evidence="2 3">
    <name type="scientific">Trichodelitschia bisporula</name>
    <dbReference type="NCBI Taxonomy" id="703511"/>
    <lineage>
        <taxon>Eukaryota</taxon>
        <taxon>Fungi</taxon>
        <taxon>Dikarya</taxon>
        <taxon>Ascomycota</taxon>
        <taxon>Pezizomycotina</taxon>
        <taxon>Dothideomycetes</taxon>
        <taxon>Dothideomycetes incertae sedis</taxon>
        <taxon>Phaeotrichales</taxon>
        <taxon>Phaeotrichaceae</taxon>
        <taxon>Trichodelitschia</taxon>
    </lineage>
</organism>